<feature type="non-terminal residue" evidence="2">
    <location>
        <position position="1"/>
    </location>
</feature>
<dbReference type="PANTHER" id="PTHR10098:SF112">
    <property type="entry name" value="SLR0380 PROTEIN"/>
    <property type="match status" value="1"/>
</dbReference>
<reference evidence="2" key="1">
    <citation type="submission" date="2020-10" db="EMBL/GenBank/DDBJ databases">
        <authorList>
            <person name="Castelo-Branco R."/>
            <person name="Eusebio N."/>
            <person name="Adriana R."/>
            <person name="Vieira A."/>
            <person name="Brugerolle De Fraissinette N."/>
            <person name="Rezende De Castro R."/>
            <person name="Schneider M.P."/>
            <person name="Vasconcelos V."/>
            <person name="Leao P.N."/>
        </authorList>
    </citation>
    <scope>NUCLEOTIDE SEQUENCE</scope>
    <source>
        <strain evidence="2">LEGE 11467</strain>
    </source>
</reference>
<sequence length="1539" mass="156786">IDTSSTTGDGGSVALNATDGAIELGVLNTSTSAESATGGSIDLTATEDITTGELNASSDDGDGIGGEIALTSSGGNIDTRGGTITASSGEIVLDERLGIEVGSGSAGTIRLSAGGNIATSDILAEAENIGGTIVLNSGGAIETMAQISTRGHQTSGGDAILNAEGDITITSLNAGSFNQGGLVAFDSNSGEITTGSIEVRGDDGSAGSIELTARGDITTADITGTGRKDGATVTLESREGAIDTTGGTIDLGARNGGTIDITAAGDITTADITTADITTAQRDGGAVTLSSTNGAVDTTSGDIDLGARTGGTLDITADGDITTGDIDTSGRGVGGTVALTSTNGAVDTTSGTIDSSADPGTGGTVAITADGDITAIEIDTTGKIDGGDITLESRQGEVNTRSGSLDASATTGTGGAIALNAQLDVLTGEILSTGNPGGDITFESTSGVVDTSGGSIGTNNGNISLLAPGEEGSITIGNLTIAEDGTDASFTAIDGDVTTDPDLVSQQTGSVSLLAHNDITIQEDIVTDSVSSLEFRAGRSIHVNADIDTSERNGNIFLQANSDDADINLREAGPGGIFQAPGTEISSGRGDITLEVGTLDEPGDIVLADINTSRGNISVSGGEGVNIDTTAGDIETAITGDSSDSSLGERGAIVLEAGGDITTGALETRTANSYKGNIRITSGGAIDTSASRLESSGPNSGNITLEAVGDITTGQVVSQGTFESGDLIFTSTNGSIDTTALRNSNVGSANLDSFSANGEGGNITLSADGDITTFQIISEGATRSGDINFTSTNGNISASVGSGLLGTLAINSHSEDGVAGDIALSANGAIETEDIISDGFTESGDLVVTSLNNTVNTGSITTQADGGDSGEIIVNGTTVATGNLTSLASGDSGDITVTATDGSVTTLDITSESETGDSGDITVTATEDVTTGDIGSIAFEDSGDITVTSTGGNISTRDITSRAETGTAGDIALNAAGNIDTGTVVSEGALGNGTVSLNEGVGAISAVELPIELPEELGESDRLAEAIAQTAAIVPENNDIDRAPDISNASENVIPSNSNAIDPISLNPDTATILTVSPDTIASETIRNRSFNPDTDIYTSLADNSIDAISQKANPSSVLAISDSFNTFSSSSTAISMAEVATIERQRNNEYANYFGEDRSEESGGVENAKEALGRIAEQTGNQSAVVYINLLPEQIELVLFAPDGVPVRQRVSGVGKEQVLATARELRRLLTAPRYRNSDRYLESAQQLYQWLIAPLEDELAVAATDTLLFSMDEGLRTLPMAALHDGDRFLVEQYSFSMIPSLSLIDTRYRALQNTQALGMGASTFENLNPLPAVPVELSTITEEIWQGEAFIDKSFTRSNLVAQRQEFSYPIVHLATHGEFQSGDPSNSYIQLWNEKLHLDELRQLGWNDPAVELLVLSACRTAVGDADAELGFAGLAVAAGVKSALASLWYVSDEGTLALMTEFYSYLKDAPVKAEALRQAQIAMIRGNVRVESGELRGSGLHGSILLPPTLSHIENTNLSHPYYWSAFTTIGSPW</sequence>
<dbReference type="EMBL" id="JADEXN010000210">
    <property type="protein sequence ID" value="MBE9041547.1"/>
    <property type="molecule type" value="Genomic_DNA"/>
</dbReference>
<protein>
    <submittedName>
        <fullName evidence="2">CHAT domain-containing protein</fullName>
    </submittedName>
</protein>
<dbReference type="Proteomes" id="UP000621799">
    <property type="component" value="Unassembled WGS sequence"/>
</dbReference>
<dbReference type="InterPro" id="IPR012334">
    <property type="entry name" value="Pectin_lyas_fold"/>
</dbReference>
<accession>A0A928VWI7</accession>
<name>A0A928VWI7_9CYAN</name>
<dbReference type="Gene3D" id="2.160.20.10">
    <property type="entry name" value="Single-stranded right-handed beta-helix, Pectin lyase-like"/>
    <property type="match status" value="1"/>
</dbReference>
<comment type="caution">
    <text evidence="2">The sequence shown here is derived from an EMBL/GenBank/DDBJ whole genome shotgun (WGS) entry which is preliminary data.</text>
</comment>
<keyword evidence="3" id="KW-1185">Reference proteome</keyword>
<evidence type="ECO:0000259" key="1">
    <source>
        <dbReference type="Pfam" id="PF12770"/>
    </source>
</evidence>
<evidence type="ECO:0000313" key="3">
    <source>
        <dbReference type="Proteomes" id="UP000621799"/>
    </source>
</evidence>
<feature type="domain" description="CHAT" evidence="1">
    <location>
        <begin position="1244"/>
        <end position="1537"/>
    </location>
</feature>
<gene>
    <name evidence="2" type="ORF">IQ235_12225</name>
</gene>
<organism evidence="2 3">
    <name type="scientific">Zarconia navalis LEGE 11467</name>
    <dbReference type="NCBI Taxonomy" id="1828826"/>
    <lineage>
        <taxon>Bacteria</taxon>
        <taxon>Bacillati</taxon>
        <taxon>Cyanobacteriota</taxon>
        <taxon>Cyanophyceae</taxon>
        <taxon>Oscillatoriophycideae</taxon>
        <taxon>Oscillatoriales</taxon>
        <taxon>Oscillatoriales incertae sedis</taxon>
        <taxon>Zarconia</taxon>
        <taxon>Zarconia navalis</taxon>
    </lineage>
</organism>
<dbReference type="PANTHER" id="PTHR10098">
    <property type="entry name" value="RAPSYN-RELATED"/>
    <property type="match status" value="1"/>
</dbReference>
<dbReference type="Pfam" id="PF12770">
    <property type="entry name" value="CHAT"/>
    <property type="match status" value="1"/>
</dbReference>
<proteinExistence type="predicted"/>
<dbReference type="RefSeq" id="WP_264321750.1">
    <property type="nucleotide sequence ID" value="NZ_JADEXN010000210.1"/>
</dbReference>
<dbReference type="InterPro" id="IPR024983">
    <property type="entry name" value="CHAT_dom"/>
</dbReference>
<evidence type="ECO:0000313" key="2">
    <source>
        <dbReference type="EMBL" id="MBE9041547.1"/>
    </source>
</evidence>